<accession>J2IG52</accession>
<protein>
    <submittedName>
        <fullName evidence="1">Uncharacterized protein</fullName>
    </submittedName>
</protein>
<evidence type="ECO:0000313" key="1">
    <source>
        <dbReference type="EMBL" id="EJI86197.1"/>
    </source>
</evidence>
<organism evidence="1 2">
    <name type="scientific">Alishewanella aestuarii B11</name>
    <dbReference type="NCBI Taxonomy" id="1197174"/>
    <lineage>
        <taxon>Bacteria</taxon>
        <taxon>Pseudomonadati</taxon>
        <taxon>Pseudomonadota</taxon>
        <taxon>Gammaproteobacteria</taxon>
        <taxon>Alteromonadales</taxon>
        <taxon>Alteromonadaceae</taxon>
        <taxon>Alishewanella</taxon>
    </lineage>
</organism>
<dbReference type="AlphaFoldDB" id="J2IG52"/>
<name>J2IG52_9ALTE</name>
<keyword evidence="2" id="KW-1185">Reference proteome</keyword>
<dbReference type="PATRIC" id="fig|1197174.4.peg.899"/>
<sequence>MARLAGAERQDYSKNASLQPDYANQTCVGLRISNINMMNSSGSE</sequence>
<dbReference type="EMBL" id="ALAB01000007">
    <property type="protein sequence ID" value="EJI86197.1"/>
    <property type="molecule type" value="Genomic_DNA"/>
</dbReference>
<gene>
    <name evidence="1" type="ORF">AEST_09180</name>
</gene>
<reference evidence="1 2" key="1">
    <citation type="journal article" date="2012" name="J. Bacteriol.">
        <title>Genome Sequence of Pectin-Degrading Alishewanella aestuarii Strain B11T, Isolated from Tidal Flat Sediment.</title>
        <authorList>
            <person name="Jung J."/>
            <person name="Choi S."/>
            <person name="Chun J."/>
            <person name="Park W."/>
        </authorList>
    </citation>
    <scope>NUCLEOTIDE SEQUENCE [LARGE SCALE GENOMIC DNA]</scope>
    <source>
        <strain evidence="1 2">B11</strain>
    </source>
</reference>
<comment type="caution">
    <text evidence="1">The sequence shown here is derived from an EMBL/GenBank/DDBJ whole genome shotgun (WGS) entry which is preliminary data.</text>
</comment>
<evidence type="ECO:0000313" key="2">
    <source>
        <dbReference type="Proteomes" id="UP000012043"/>
    </source>
</evidence>
<dbReference type="Proteomes" id="UP000012043">
    <property type="component" value="Unassembled WGS sequence"/>
</dbReference>
<proteinExistence type="predicted"/>